<reference evidence="4 5" key="1">
    <citation type="submission" date="2022-10" db="EMBL/GenBank/DDBJ databases">
        <title>The complete genomes of actinobacterial strains from the NBC collection.</title>
        <authorList>
            <person name="Joergensen T.S."/>
            <person name="Alvarez Arevalo M."/>
            <person name="Sterndorff E.B."/>
            <person name="Faurdal D."/>
            <person name="Vuksanovic O."/>
            <person name="Mourched A.-S."/>
            <person name="Charusanti P."/>
            <person name="Shaw S."/>
            <person name="Blin K."/>
            <person name="Weber T."/>
        </authorList>
    </citation>
    <scope>NUCLEOTIDE SEQUENCE [LARGE SCALE GENOMIC DNA]</scope>
    <source>
        <strain evidence="4 5">NBC_00123</strain>
    </source>
</reference>
<feature type="region of interest" description="Disordered" evidence="1">
    <location>
        <begin position="48"/>
        <end position="81"/>
    </location>
</feature>
<keyword evidence="3" id="KW-0732">Signal</keyword>
<feature type="region of interest" description="Disordered" evidence="1">
    <location>
        <begin position="337"/>
        <end position="382"/>
    </location>
</feature>
<feature type="compositionally biased region" description="Low complexity" evidence="1">
    <location>
        <begin position="343"/>
        <end position="366"/>
    </location>
</feature>
<sequence>MRTALRTAIATALVAGAAITVPALAAGAAFAADGPVAVTAADAEPAGVKPAGAESADGRPAGAKGAGAKGTGAKGEEDGTFVRDRILPNGDIARIVKIGDGHYRAEITKEGQRVGTLEADGHPAARNDDGTFLVLFETGLTSTWQGNLVPGAARPGLYELANGSRVELAVKYGRYTLQSVENGETRVLTTLNGTRKVVQYGKAVIVVEPDGGLAAYIDGSMKQAAPRLVEAPETTPAPAPTPGPVVTLGECTVRQDIPSVFALLTVTLTNDLEKGPKAVLKDEAGKPIVTVDRDHAADLGMGLTIKGANTATPRLGQRTQGGDTPYLWTAFPKLPKGCEKDSSAPTPAPSVTTPAPAGNTGTTTNTGQTSVVPKGGVAAGAEPGAGDDTTLLAAGAGASFAAAGLGFVILRRRYAAARV</sequence>
<evidence type="ECO:0008006" key="6">
    <source>
        <dbReference type="Google" id="ProtNLM"/>
    </source>
</evidence>
<feature type="compositionally biased region" description="Gly residues" evidence="1">
    <location>
        <begin position="64"/>
        <end position="73"/>
    </location>
</feature>
<feature type="signal peptide" evidence="3">
    <location>
        <begin position="1"/>
        <end position="25"/>
    </location>
</feature>
<dbReference type="Proteomes" id="UP001622594">
    <property type="component" value="Chromosome"/>
</dbReference>
<keyword evidence="2" id="KW-0812">Transmembrane</keyword>
<keyword evidence="2" id="KW-0472">Membrane</keyword>
<protein>
    <recommendedName>
        <fullName evidence="6">LPXTG cell wall anchor domain-containing protein</fullName>
    </recommendedName>
</protein>
<keyword evidence="2" id="KW-1133">Transmembrane helix</keyword>
<evidence type="ECO:0000313" key="4">
    <source>
        <dbReference type="EMBL" id="WTR70560.1"/>
    </source>
</evidence>
<dbReference type="RefSeq" id="WP_398165325.1">
    <property type="nucleotide sequence ID" value="NZ_CP108188.1"/>
</dbReference>
<feature type="transmembrane region" description="Helical" evidence="2">
    <location>
        <begin position="391"/>
        <end position="410"/>
    </location>
</feature>
<evidence type="ECO:0000256" key="1">
    <source>
        <dbReference type="SAM" id="MobiDB-lite"/>
    </source>
</evidence>
<evidence type="ECO:0000313" key="5">
    <source>
        <dbReference type="Proteomes" id="UP001622594"/>
    </source>
</evidence>
<dbReference type="EMBL" id="CP108188">
    <property type="protein sequence ID" value="WTR70560.1"/>
    <property type="molecule type" value="Genomic_DNA"/>
</dbReference>
<keyword evidence="5" id="KW-1185">Reference proteome</keyword>
<evidence type="ECO:0000256" key="3">
    <source>
        <dbReference type="SAM" id="SignalP"/>
    </source>
</evidence>
<proteinExistence type="predicted"/>
<organism evidence="4 5">
    <name type="scientific">Streptomyces zaomyceticus</name>
    <dbReference type="NCBI Taxonomy" id="68286"/>
    <lineage>
        <taxon>Bacteria</taxon>
        <taxon>Bacillati</taxon>
        <taxon>Actinomycetota</taxon>
        <taxon>Actinomycetes</taxon>
        <taxon>Kitasatosporales</taxon>
        <taxon>Streptomycetaceae</taxon>
        <taxon>Streptomyces</taxon>
    </lineage>
</organism>
<feature type="chain" id="PRO_5045899021" description="LPXTG cell wall anchor domain-containing protein" evidence="3">
    <location>
        <begin position="26"/>
        <end position="419"/>
    </location>
</feature>
<gene>
    <name evidence="4" type="ORF">OG814_15385</name>
</gene>
<accession>A0ABZ1L7Y4</accession>
<evidence type="ECO:0000256" key="2">
    <source>
        <dbReference type="SAM" id="Phobius"/>
    </source>
</evidence>
<name>A0ABZ1L7Y4_9ACTN</name>